<feature type="binding site" evidence="2">
    <location>
        <begin position="206"/>
        <end position="216"/>
    </location>
    <ligand>
        <name>ATP</name>
        <dbReference type="ChEBI" id="CHEBI:30616"/>
    </ligand>
</feature>
<proteinExistence type="predicted"/>
<accession>A0A7W8LLE8</accession>
<dbReference type="PANTHER" id="PTHR13504">
    <property type="entry name" value="FIDO DOMAIN-CONTAINING PROTEIN DDB_G0283145"/>
    <property type="match status" value="1"/>
</dbReference>
<feature type="active site" evidence="1">
    <location>
        <position position="259"/>
    </location>
</feature>
<evidence type="ECO:0000256" key="1">
    <source>
        <dbReference type="PIRSR" id="PIRSR640198-1"/>
    </source>
</evidence>
<dbReference type="InterPro" id="IPR003812">
    <property type="entry name" value="Fido"/>
</dbReference>
<evidence type="ECO:0000313" key="4">
    <source>
        <dbReference type="EMBL" id="MBB5225361.1"/>
    </source>
</evidence>
<dbReference type="PANTHER" id="PTHR13504:SF38">
    <property type="entry name" value="FIDO DOMAIN-CONTAINING PROTEIN"/>
    <property type="match status" value="1"/>
</dbReference>
<keyword evidence="2" id="KW-0547">Nucleotide-binding</keyword>
<evidence type="ECO:0000313" key="5">
    <source>
        <dbReference type="Proteomes" id="UP000518887"/>
    </source>
</evidence>
<feature type="domain" description="Fido" evidence="3">
    <location>
        <begin position="172"/>
        <end position="324"/>
    </location>
</feature>
<feature type="binding site" evidence="2">
    <location>
        <begin position="263"/>
        <end position="270"/>
    </location>
    <ligand>
        <name>ATP</name>
        <dbReference type="ChEBI" id="CHEBI:30616"/>
    </ligand>
</feature>
<keyword evidence="2" id="KW-0067">ATP-binding</keyword>
<evidence type="ECO:0000259" key="3">
    <source>
        <dbReference type="PROSITE" id="PS51459"/>
    </source>
</evidence>
<dbReference type="RefSeq" id="WP_184657571.1">
    <property type="nucleotide sequence ID" value="NZ_CP031518.1"/>
</dbReference>
<dbReference type="Gene3D" id="1.10.3290.10">
    <property type="entry name" value="Fido-like domain"/>
    <property type="match status" value="1"/>
</dbReference>
<dbReference type="PROSITE" id="PS51459">
    <property type="entry name" value="FIDO"/>
    <property type="match status" value="1"/>
</dbReference>
<dbReference type="Pfam" id="PF02661">
    <property type="entry name" value="Fic"/>
    <property type="match status" value="1"/>
</dbReference>
<dbReference type="AlphaFoldDB" id="A0A7W8LLE8"/>
<evidence type="ECO:0000256" key="2">
    <source>
        <dbReference type="PIRSR" id="PIRSR640198-2"/>
    </source>
</evidence>
<reference evidence="4 5" key="1">
    <citation type="submission" date="2020-08" db="EMBL/GenBank/DDBJ databases">
        <title>Genomic Encyclopedia of Type Strains, Phase IV (KMG-IV): sequencing the most valuable type-strain genomes for metagenomic binning, comparative biology and taxonomic classification.</title>
        <authorList>
            <person name="Goeker M."/>
        </authorList>
    </citation>
    <scope>NUCLEOTIDE SEQUENCE [LARGE SCALE GENOMIC DNA]</scope>
    <source>
        <strain evidence="4 5">DSM 103462</strain>
    </source>
</reference>
<protein>
    <submittedName>
        <fullName evidence="4">Fic family protein</fullName>
    </submittedName>
</protein>
<organism evidence="4 5">
    <name type="scientific">Treponema ruminis</name>
    <dbReference type="NCBI Taxonomy" id="744515"/>
    <lineage>
        <taxon>Bacteria</taxon>
        <taxon>Pseudomonadati</taxon>
        <taxon>Spirochaetota</taxon>
        <taxon>Spirochaetia</taxon>
        <taxon>Spirochaetales</taxon>
        <taxon>Treponemataceae</taxon>
        <taxon>Treponema</taxon>
    </lineage>
</organism>
<name>A0A7W8LLE8_9SPIR</name>
<sequence>MIENPPKSDFNPEAAVSLIINPEYRSYFRKVDENYYYWDKVKYNSPKGIDPKDFWAAIKLSRMSSVVSFGKYIFKYKINDFMQKYLHDFDMNFGGTLSSDNLISGKTKHYYLLSSIMEEAIASSQMEGASTTRKVAKEMLRKQKKPKDSSQQMILNNYKTIRFLSENKNEPLTKELLLEIHRQITEKTLENPEEEGKFRNSNDIVVSNNITGEVAHNPPDYNEIETVLNDLCDFANTDETFIHPIIKAIIIHFVISFLHPFTDGNGRTARSLFYWYMLKKGYWLTEFLSISRIIYASKDKYEKVFLYTEHDDYDLGYFINYNLVVLNKAFIELTKYLERKAKEQAALFEFKTIIGINERQAQIIKIATEKPSTIFISKDLQTELGVSVKTIRSDLEGLVQMGLLKTYPLNQRLVGYLRAEDFEDKIREIRGN</sequence>
<dbReference type="GO" id="GO:0005524">
    <property type="term" value="F:ATP binding"/>
    <property type="evidence" value="ECO:0007669"/>
    <property type="project" value="UniProtKB-KW"/>
</dbReference>
<dbReference type="Proteomes" id="UP000518887">
    <property type="component" value="Unassembled WGS sequence"/>
</dbReference>
<comment type="caution">
    <text evidence="4">The sequence shown here is derived from an EMBL/GenBank/DDBJ whole genome shotgun (WGS) entry which is preliminary data.</text>
</comment>
<dbReference type="InterPro" id="IPR036597">
    <property type="entry name" value="Fido-like_dom_sf"/>
</dbReference>
<gene>
    <name evidence="4" type="ORF">HNP76_000705</name>
</gene>
<dbReference type="InterPro" id="IPR040198">
    <property type="entry name" value="Fido_containing"/>
</dbReference>
<keyword evidence="5" id="KW-1185">Reference proteome</keyword>
<dbReference type="EMBL" id="JACHFQ010000002">
    <property type="protein sequence ID" value="MBB5225361.1"/>
    <property type="molecule type" value="Genomic_DNA"/>
</dbReference>
<dbReference type="SUPFAM" id="SSF140931">
    <property type="entry name" value="Fic-like"/>
    <property type="match status" value="1"/>
</dbReference>